<dbReference type="InterPro" id="IPR015424">
    <property type="entry name" value="PyrdxlP-dep_Trfase"/>
</dbReference>
<dbReference type="Gene3D" id="3.90.1150.10">
    <property type="entry name" value="Aspartate Aminotransferase, domain 1"/>
    <property type="match status" value="1"/>
</dbReference>
<evidence type="ECO:0000256" key="1">
    <source>
        <dbReference type="ARBA" id="ARBA00022642"/>
    </source>
</evidence>
<keyword evidence="7" id="KW-1185">Reference proteome</keyword>
<dbReference type="InterPro" id="IPR000192">
    <property type="entry name" value="Aminotrans_V_dom"/>
</dbReference>
<dbReference type="GO" id="GO:0030170">
    <property type="term" value="F:pyridoxal phosphate binding"/>
    <property type="evidence" value="ECO:0007669"/>
    <property type="project" value="InterPro"/>
</dbReference>
<proteinExistence type="inferred from homology"/>
<feature type="domain" description="Aminotransferase class V" evidence="5">
    <location>
        <begin position="82"/>
        <end position="320"/>
    </location>
</feature>
<comment type="catalytic activity">
    <reaction evidence="4">
        <text>3-hydroxy-L-kynurenine + H2O = 3-hydroxyanthranilate + L-alanine + H(+)</text>
        <dbReference type="Rhea" id="RHEA:25143"/>
        <dbReference type="ChEBI" id="CHEBI:15377"/>
        <dbReference type="ChEBI" id="CHEBI:15378"/>
        <dbReference type="ChEBI" id="CHEBI:36559"/>
        <dbReference type="ChEBI" id="CHEBI:57972"/>
        <dbReference type="ChEBI" id="CHEBI:58125"/>
        <dbReference type="EC" id="3.7.1.3"/>
    </reaction>
</comment>
<dbReference type="Proteomes" id="UP001216390">
    <property type="component" value="Chromosome"/>
</dbReference>
<sequence length="406" mass="42438">MPAAPAPTRADAEALDRADPLARFRDRFVGLDGSAYLMGNSLGPLPAATEDRLAAFTREGWGGRRVEGWEEWLDLPTRVGDRVGRLVGAGPGQVVVGDSTTVQLHKLLHAGLSGRPDARAVAVADDEFPTDRYVVDGVAADRDLEVRVVPLDGCDGPVAADAVARTCADGAVGVVVASLVRYRTGARADMAAVSAAAHAAGALVLWDLSHAVGAVPLALDADGADLAVGCTYKYLNAGPGAPALAYRARRHAHLHQPIHGWFGQVDQFAMDATYAPQPDARQLLVGTPPVAGLLAVDEGVALHEEAGVDALAEVGRAQMRMVWDAATAALLPLGVALATPADPARRGQHLALRHPDARALVDALADDGVVADHRAPDIVRLAAAPLHTRFVDLWDAVEGIRRHLAA</sequence>
<comment type="pathway">
    <text evidence="4">Amino-acid degradation; L-kynurenine degradation; L-alanine and anthranilate from L-kynurenine: step 1/1.</text>
</comment>
<gene>
    <name evidence="6" type="ORF">PO878_07595</name>
</gene>
<name>A0AAE9YIJ2_9ACTN</name>
<comment type="catalytic activity">
    <reaction evidence="4">
        <text>L-kynurenine + H2O = anthranilate + L-alanine + H(+)</text>
        <dbReference type="Rhea" id="RHEA:16813"/>
        <dbReference type="ChEBI" id="CHEBI:15377"/>
        <dbReference type="ChEBI" id="CHEBI:15378"/>
        <dbReference type="ChEBI" id="CHEBI:16567"/>
        <dbReference type="ChEBI" id="CHEBI:57959"/>
        <dbReference type="ChEBI" id="CHEBI:57972"/>
        <dbReference type="EC" id="3.7.1.3"/>
    </reaction>
</comment>
<dbReference type="EMBL" id="CP116942">
    <property type="protein sequence ID" value="WCO68591.1"/>
    <property type="molecule type" value="Genomic_DNA"/>
</dbReference>
<keyword evidence="2 4" id="KW-0378">Hydrolase</keyword>
<dbReference type="AlphaFoldDB" id="A0AAE9YIJ2"/>
<evidence type="ECO:0000256" key="2">
    <source>
        <dbReference type="ARBA" id="ARBA00022801"/>
    </source>
</evidence>
<dbReference type="EC" id="3.7.1.3" evidence="4"/>
<keyword evidence="3 4" id="KW-0663">Pyridoxal phosphate</keyword>
<dbReference type="RefSeq" id="WP_272738107.1">
    <property type="nucleotide sequence ID" value="NZ_CP116942.1"/>
</dbReference>
<comment type="pathway">
    <text evidence="4">Cofactor biosynthesis; NAD(+) biosynthesis; quinolinate from L-kynurenine: step 2/3.</text>
</comment>
<accession>A0AAE9YIJ2</accession>
<keyword evidence="6" id="KW-0032">Aminotransferase</keyword>
<organism evidence="6 7">
    <name type="scientific">Iamia majanohamensis</name>
    <dbReference type="NCBI Taxonomy" id="467976"/>
    <lineage>
        <taxon>Bacteria</taxon>
        <taxon>Bacillati</taxon>
        <taxon>Actinomycetota</taxon>
        <taxon>Acidimicrobiia</taxon>
        <taxon>Acidimicrobiales</taxon>
        <taxon>Iamiaceae</taxon>
        <taxon>Iamia</taxon>
    </lineage>
</organism>
<protein>
    <recommendedName>
        <fullName evidence="4">Kynureninase</fullName>
        <ecNumber evidence="4">3.7.1.3</ecNumber>
    </recommendedName>
</protein>
<dbReference type="GO" id="GO:0005737">
    <property type="term" value="C:cytoplasm"/>
    <property type="evidence" value="ECO:0007669"/>
    <property type="project" value="InterPro"/>
</dbReference>
<comment type="similarity">
    <text evidence="4">Belongs to the kynureninase family.</text>
</comment>
<dbReference type="InterPro" id="IPR010111">
    <property type="entry name" value="Kynureninase"/>
</dbReference>
<evidence type="ECO:0000256" key="4">
    <source>
        <dbReference type="PIRNR" id="PIRNR038800"/>
    </source>
</evidence>
<dbReference type="GO" id="GO:0030429">
    <property type="term" value="F:kynureninase activity"/>
    <property type="evidence" value="ECO:0007669"/>
    <property type="project" value="UniProtKB-EC"/>
</dbReference>
<keyword evidence="6" id="KW-0808">Transferase</keyword>
<dbReference type="Pfam" id="PF22580">
    <property type="entry name" value="KYNU_C"/>
    <property type="match status" value="1"/>
</dbReference>
<dbReference type="PIRSF" id="PIRSF038800">
    <property type="entry name" value="KYNU"/>
    <property type="match status" value="1"/>
</dbReference>
<dbReference type="GO" id="GO:0043420">
    <property type="term" value="P:anthranilate metabolic process"/>
    <property type="evidence" value="ECO:0007669"/>
    <property type="project" value="TreeGrafter"/>
</dbReference>
<reference evidence="6" key="1">
    <citation type="submission" date="2023-01" db="EMBL/GenBank/DDBJ databases">
        <title>The diversity of Class Acidimicrobiia in South China Sea sediment environments and the proposal of Iamia marina sp. nov., a novel species of the genus Iamia.</title>
        <authorList>
            <person name="He Y."/>
            <person name="Tian X."/>
        </authorList>
    </citation>
    <scope>NUCLEOTIDE SEQUENCE</scope>
    <source>
        <strain evidence="6">DSM 19957</strain>
    </source>
</reference>
<evidence type="ECO:0000313" key="7">
    <source>
        <dbReference type="Proteomes" id="UP001216390"/>
    </source>
</evidence>
<dbReference type="GO" id="GO:0019441">
    <property type="term" value="P:L-tryptophan catabolic process to kynurenine"/>
    <property type="evidence" value="ECO:0007669"/>
    <property type="project" value="TreeGrafter"/>
</dbReference>
<dbReference type="InterPro" id="IPR015421">
    <property type="entry name" value="PyrdxlP-dep_Trfase_major"/>
</dbReference>
<dbReference type="PANTHER" id="PTHR14084:SF0">
    <property type="entry name" value="KYNURENINASE"/>
    <property type="match status" value="1"/>
</dbReference>
<comment type="subunit">
    <text evidence="4">Homodimer.</text>
</comment>
<dbReference type="SUPFAM" id="SSF53383">
    <property type="entry name" value="PLP-dependent transferases"/>
    <property type="match status" value="1"/>
</dbReference>
<dbReference type="InterPro" id="IPR015422">
    <property type="entry name" value="PyrdxlP-dep_Trfase_small"/>
</dbReference>
<evidence type="ECO:0000256" key="3">
    <source>
        <dbReference type="ARBA" id="ARBA00022898"/>
    </source>
</evidence>
<dbReference type="Pfam" id="PF00266">
    <property type="entry name" value="Aminotran_5"/>
    <property type="match status" value="1"/>
</dbReference>
<dbReference type="GO" id="GO:0009435">
    <property type="term" value="P:NAD+ biosynthetic process"/>
    <property type="evidence" value="ECO:0007669"/>
    <property type="project" value="InterPro"/>
</dbReference>
<evidence type="ECO:0000313" key="6">
    <source>
        <dbReference type="EMBL" id="WCO68591.1"/>
    </source>
</evidence>
<dbReference type="GO" id="GO:0008483">
    <property type="term" value="F:transaminase activity"/>
    <property type="evidence" value="ECO:0007669"/>
    <property type="project" value="UniProtKB-KW"/>
</dbReference>
<dbReference type="PANTHER" id="PTHR14084">
    <property type="entry name" value="KYNURENINASE"/>
    <property type="match status" value="1"/>
</dbReference>
<dbReference type="KEGG" id="ima:PO878_07595"/>
<evidence type="ECO:0000259" key="5">
    <source>
        <dbReference type="Pfam" id="PF00266"/>
    </source>
</evidence>
<dbReference type="Gene3D" id="3.40.640.10">
    <property type="entry name" value="Type I PLP-dependent aspartate aminotransferase-like (Major domain)"/>
    <property type="match status" value="1"/>
</dbReference>
<comment type="function">
    <text evidence="4">Catalyzes the cleavage of L-kynurenine (L-Kyn) and L-3-hydroxykynurenine (L-3OHKyn) into anthranilic acid (AA) and 3-hydroxyanthranilic acid (3-OHAA), respectively.</text>
</comment>
<comment type="cofactor">
    <cofactor evidence="4">
        <name>pyridoxal 5'-phosphate</name>
        <dbReference type="ChEBI" id="CHEBI:597326"/>
    </cofactor>
</comment>
<keyword evidence="1 4" id="KW-0662">Pyridine nucleotide biosynthesis</keyword>